<gene>
    <name evidence="2" type="ORF">HUW51_24400</name>
</gene>
<proteinExistence type="predicted"/>
<accession>A0A7G7GEW0</accession>
<evidence type="ECO:0000313" key="3">
    <source>
        <dbReference type="Proteomes" id="UP000515237"/>
    </source>
</evidence>
<dbReference type="Proteomes" id="UP000515237">
    <property type="component" value="Chromosome"/>
</dbReference>
<reference evidence="2 3" key="1">
    <citation type="journal article" date="2018" name="Int. J. Syst. Evol. Microbiol.">
        <title>Adhaeribacter swui sp. nov., isolated from wet mud.</title>
        <authorList>
            <person name="Kim D.U."/>
            <person name="Kim K.W."/>
            <person name="Kang M.S."/>
            <person name="Kim J.Y."/>
            <person name="Jang J.H."/>
            <person name="Kim M.K."/>
        </authorList>
    </citation>
    <scope>NUCLEOTIDE SEQUENCE [LARGE SCALE GENOMIC DNA]</scope>
    <source>
        <strain evidence="2 3">KCTC 52873</strain>
    </source>
</reference>
<dbReference type="Pfam" id="PF13591">
    <property type="entry name" value="MerR_2"/>
    <property type="match status" value="1"/>
</dbReference>
<protein>
    <recommendedName>
        <fullName evidence="4">MerR family transcriptional regulator</fullName>
    </recommendedName>
</protein>
<evidence type="ECO:0000256" key="1">
    <source>
        <dbReference type="SAM" id="Coils"/>
    </source>
</evidence>
<feature type="coiled-coil region" evidence="1">
    <location>
        <begin position="68"/>
        <end position="95"/>
    </location>
</feature>
<dbReference type="Gene3D" id="1.10.1660.10">
    <property type="match status" value="1"/>
</dbReference>
<name>A0A7G7GEW0_9BACT</name>
<dbReference type="AlphaFoldDB" id="A0A7G7GEW0"/>
<evidence type="ECO:0000313" key="2">
    <source>
        <dbReference type="EMBL" id="QNF35694.1"/>
    </source>
</evidence>
<dbReference type="KEGG" id="aswu:HUW51_24400"/>
<dbReference type="EMBL" id="CP055156">
    <property type="protein sequence ID" value="QNF35694.1"/>
    <property type="molecule type" value="Genomic_DNA"/>
</dbReference>
<evidence type="ECO:0008006" key="4">
    <source>
        <dbReference type="Google" id="ProtNLM"/>
    </source>
</evidence>
<keyword evidence="1" id="KW-0175">Coiled coil</keyword>
<dbReference type="RefSeq" id="WP_185272182.1">
    <property type="nucleotide sequence ID" value="NZ_CP055156.1"/>
</dbReference>
<organism evidence="2 3">
    <name type="scientific">Adhaeribacter swui</name>
    <dbReference type="NCBI Taxonomy" id="2086471"/>
    <lineage>
        <taxon>Bacteria</taxon>
        <taxon>Pseudomonadati</taxon>
        <taxon>Bacteroidota</taxon>
        <taxon>Cytophagia</taxon>
        <taxon>Cytophagales</taxon>
        <taxon>Hymenobacteraceae</taxon>
        <taxon>Adhaeribacter</taxon>
    </lineage>
</organism>
<sequence>MNYIAIEEFCRQNGVEVRLIQEFADFGLVQLQTSEKGQTIAAAEVKQLERMLRLALDLDLNPEGIDVILHMRQQMQRLRRKAQKLENRLRQLEQERYWRLVEGPQSRGHIVDL</sequence>
<keyword evidence="3" id="KW-1185">Reference proteome</keyword>